<keyword evidence="2" id="KW-1185">Reference proteome</keyword>
<dbReference type="Proteomes" id="UP000478052">
    <property type="component" value="Unassembled WGS sequence"/>
</dbReference>
<dbReference type="AlphaFoldDB" id="A0A6G0VL26"/>
<accession>A0A6G0VL26</accession>
<dbReference type="Pfam" id="PF24664">
    <property type="entry name" value="Monjiviricetes_fusion"/>
    <property type="match status" value="1"/>
</dbReference>
<organism evidence="1 2">
    <name type="scientific">Aphis craccivora</name>
    <name type="common">Cowpea aphid</name>
    <dbReference type="NCBI Taxonomy" id="307492"/>
    <lineage>
        <taxon>Eukaryota</taxon>
        <taxon>Metazoa</taxon>
        <taxon>Ecdysozoa</taxon>
        <taxon>Arthropoda</taxon>
        <taxon>Hexapoda</taxon>
        <taxon>Insecta</taxon>
        <taxon>Pterygota</taxon>
        <taxon>Neoptera</taxon>
        <taxon>Paraneoptera</taxon>
        <taxon>Hemiptera</taxon>
        <taxon>Sternorrhyncha</taxon>
        <taxon>Aphidomorpha</taxon>
        <taxon>Aphidoidea</taxon>
        <taxon>Aphididae</taxon>
        <taxon>Aphidini</taxon>
        <taxon>Aphis</taxon>
        <taxon>Aphis</taxon>
    </lineage>
</organism>
<sequence length="103" mass="11845">MINDNKLFNNAVLSTRRCSNGIRWLLHRNFRTSSSHCSEIHQRLVYRLLLGGIIIGLKINETRLFSTTIVGFVDRHGNCKGTTFTSDKGTWKDVIVQAHFKIR</sequence>
<protein>
    <submittedName>
        <fullName evidence="1">Uncharacterized protein</fullName>
    </submittedName>
</protein>
<gene>
    <name evidence="1" type="ORF">FWK35_00038664</name>
</gene>
<dbReference type="OrthoDB" id="6769052at2759"/>
<evidence type="ECO:0000313" key="1">
    <source>
        <dbReference type="EMBL" id="KAF0696079.1"/>
    </source>
</evidence>
<proteinExistence type="predicted"/>
<evidence type="ECO:0000313" key="2">
    <source>
        <dbReference type="Proteomes" id="UP000478052"/>
    </source>
</evidence>
<name>A0A6G0VL26_APHCR</name>
<comment type="caution">
    <text evidence="1">The sequence shown here is derived from an EMBL/GenBank/DDBJ whole genome shotgun (WGS) entry which is preliminary data.</text>
</comment>
<reference evidence="1 2" key="1">
    <citation type="submission" date="2019-08" db="EMBL/GenBank/DDBJ databases">
        <title>Whole genome of Aphis craccivora.</title>
        <authorList>
            <person name="Voronova N.V."/>
            <person name="Shulinski R.S."/>
            <person name="Bandarenka Y.V."/>
            <person name="Zhorov D.G."/>
            <person name="Warner D."/>
        </authorList>
    </citation>
    <scope>NUCLEOTIDE SEQUENCE [LARGE SCALE GENOMIC DNA]</scope>
    <source>
        <strain evidence="1">180601</strain>
        <tissue evidence="1">Whole Body</tissue>
    </source>
</reference>
<dbReference type="EMBL" id="VUJU01015206">
    <property type="protein sequence ID" value="KAF0696079.1"/>
    <property type="molecule type" value="Genomic_DNA"/>
</dbReference>